<dbReference type="AlphaFoldDB" id="A0A0E1VXF4"/>
<evidence type="ECO:0000256" key="1">
    <source>
        <dbReference type="SAM" id="MobiDB-lite"/>
    </source>
</evidence>
<protein>
    <submittedName>
        <fullName evidence="2">Putative tail protein</fullName>
    </submittedName>
</protein>
<dbReference type="HOGENOM" id="CLU_2314906_0_0_4"/>
<gene>
    <name evidence="2" type="ORF">BURPS1710A_A2056</name>
</gene>
<dbReference type="EMBL" id="CM000833">
    <property type="protein sequence ID" value="EET04706.1"/>
    <property type="molecule type" value="Genomic_DNA"/>
</dbReference>
<organism evidence="2">
    <name type="scientific">Burkholderia pseudomallei 1710a</name>
    <dbReference type="NCBI Taxonomy" id="320371"/>
    <lineage>
        <taxon>Bacteria</taxon>
        <taxon>Pseudomonadati</taxon>
        <taxon>Pseudomonadota</taxon>
        <taxon>Betaproteobacteria</taxon>
        <taxon>Burkholderiales</taxon>
        <taxon>Burkholderiaceae</taxon>
        <taxon>Burkholderia</taxon>
        <taxon>pseudomallei group</taxon>
    </lineage>
</organism>
<feature type="region of interest" description="Disordered" evidence="1">
    <location>
        <begin position="1"/>
        <end position="25"/>
    </location>
</feature>
<proteinExistence type="predicted"/>
<evidence type="ECO:0000313" key="2">
    <source>
        <dbReference type="EMBL" id="EET04706.1"/>
    </source>
</evidence>
<dbReference type="Proteomes" id="UP000001812">
    <property type="component" value="Chromosome II"/>
</dbReference>
<reference evidence="2" key="1">
    <citation type="submission" date="2009-05" db="EMBL/GenBank/DDBJ databases">
        <authorList>
            <person name="Harkins D.M."/>
            <person name="DeShazer D."/>
            <person name="Woods D.E."/>
            <person name="Brinkac L.M."/>
            <person name="Brown K.A."/>
            <person name="Hung G.C."/>
            <person name="Tuanyok A."/>
            <person name="Zhang B."/>
            <person name="Nierman W.C."/>
        </authorList>
    </citation>
    <scope>NUCLEOTIDE SEQUENCE [LARGE SCALE GENOMIC DNA]</scope>
    <source>
        <strain evidence="2">1710a</strain>
    </source>
</reference>
<name>A0A0E1VXF4_BURPE</name>
<accession>A0A0E1VXF4</accession>
<sequence length="99" mass="11061">MKRGIHRAARSTVHAHAPPRGRQARDGFVPAVRQSMHVAPDRLFTDSRSLGPHTETHANLRTHTECVWKTIRSGVFHGGTFRLMQGAVRADFSGRAPRK</sequence>